<feature type="transmembrane region" description="Helical" evidence="1">
    <location>
        <begin position="69"/>
        <end position="94"/>
    </location>
</feature>
<evidence type="ECO:0000256" key="1">
    <source>
        <dbReference type="SAM" id="Phobius"/>
    </source>
</evidence>
<evidence type="ECO:0000313" key="2">
    <source>
        <dbReference type="EMBL" id="RNA16245.1"/>
    </source>
</evidence>
<keyword evidence="1" id="KW-0472">Membrane</keyword>
<sequence length="123" mass="14541">MELGIQYVLIRNLLCIPSPVYQLMEYNDSVLSQHISHSIQKADSRLLPHDAQCWREKEKNSLRLIRLKIYINFLSFIAAFFNFVYQLSLSFLYLEKITVHDFSTDIFIFHLISHCSSSLRVQK</sequence>
<accession>A0A3M7QZ46</accession>
<reference evidence="2 3" key="1">
    <citation type="journal article" date="2018" name="Sci. Rep.">
        <title>Genomic signatures of local adaptation to the degree of environmental predictability in rotifers.</title>
        <authorList>
            <person name="Franch-Gras L."/>
            <person name="Hahn C."/>
            <person name="Garcia-Roger E.M."/>
            <person name="Carmona M.J."/>
            <person name="Serra M."/>
            <person name="Gomez A."/>
        </authorList>
    </citation>
    <scope>NUCLEOTIDE SEQUENCE [LARGE SCALE GENOMIC DNA]</scope>
    <source>
        <strain evidence="2">HYR1</strain>
    </source>
</reference>
<keyword evidence="1" id="KW-1133">Transmembrane helix</keyword>
<protein>
    <submittedName>
        <fullName evidence="2">Uncharacterized protein</fullName>
    </submittedName>
</protein>
<name>A0A3M7QZ46_BRAPC</name>
<comment type="caution">
    <text evidence="2">The sequence shown here is derived from an EMBL/GenBank/DDBJ whole genome shotgun (WGS) entry which is preliminary data.</text>
</comment>
<keyword evidence="3" id="KW-1185">Reference proteome</keyword>
<dbReference type="Proteomes" id="UP000276133">
    <property type="component" value="Unassembled WGS sequence"/>
</dbReference>
<evidence type="ECO:0000313" key="3">
    <source>
        <dbReference type="Proteomes" id="UP000276133"/>
    </source>
</evidence>
<dbReference type="EMBL" id="REGN01004756">
    <property type="protein sequence ID" value="RNA16245.1"/>
    <property type="molecule type" value="Genomic_DNA"/>
</dbReference>
<keyword evidence="1" id="KW-0812">Transmembrane</keyword>
<dbReference type="AlphaFoldDB" id="A0A3M7QZ46"/>
<gene>
    <name evidence="2" type="ORF">BpHYR1_023601</name>
</gene>
<organism evidence="2 3">
    <name type="scientific">Brachionus plicatilis</name>
    <name type="common">Marine rotifer</name>
    <name type="synonym">Brachionus muelleri</name>
    <dbReference type="NCBI Taxonomy" id="10195"/>
    <lineage>
        <taxon>Eukaryota</taxon>
        <taxon>Metazoa</taxon>
        <taxon>Spiralia</taxon>
        <taxon>Gnathifera</taxon>
        <taxon>Rotifera</taxon>
        <taxon>Eurotatoria</taxon>
        <taxon>Monogononta</taxon>
        <taxon>Pseudotrocha</taxon>
        <taxon>Ploima</taxon>
        <taxon>Brachionidae</taxon>
        <taxon>Brachionus</taxon>
    </lineage>
</organism>
<proteinExistence type="predicted"/>